<keyword evidence="6 13" id="KW-0378">Hydrolase</keyword>
<dbReference type="InterPro" id="IPR024571">
    <property type="entry name" value="ERAP1-like_C_dom"/>
</dbReference>
<evidence type="ECO:0000256" key="1">
    <source>
        <dbReference type="ARBA" id="ARBA00000098"/>
    </source>
</evidence>
<feature type="binding site" evidence="10">
    <location>
        <position position="159"/>
    </location>
    <ligand>
        <name>substrate</name>
    </ligand>
</feature>
<dbReference type="GO" id="GO:0070006">
    <property type="term" value="F:metalloaminopeptidase activity"/>
    <property type="evidence" value="ECO:0007669"/>
    <property type="project" value="TreeGrafter"/>
</dbReference>
<feature type="chain" id="PRO_5016396733" description="Aminopeptidase" evidence="14">
    <location>
        <begin position="21"/>
        <end position="874"/>
    </location>
</feature>
<feature type="active site" description="Proton acceptor" evidence="9">
    <location>
        <position position="331"/>
    </location>
</feature>
<evidence type="ECO:0000259" key="16">
    <source>
        <dbReference type="Pfam" id="PF11838"/>
    </source>
</evidence>
<evidence type="ECO:0000256" key="9">
    <source>
        <dbReference type="PIRSR" id="PIRSR634016-1"/>
    </source>
</evidence>
<gene>
    <name evidence="18" type="ORF">DJ021_00825</name>
</gene>
<evidence type="ECO:0000256" key="11">
    <source>
        <dbReference type="PIRSR" id="PIRSR634016-3"/>
    </source>
</evidence>
<dbReference type="GO" id="GO:0016020">
    <property type="term" value="C:membrane"/>
    <property type="evidence" value="ECO:0007669"/>
    <property type="project" value="TreeGrafter"/>
</dbReference>
<dbReference type="GO" id="GO:0043171">
    <property type="term" value="P:peptide catabolic process"/>
    <property type="evidence" value="ECO:0007669"/>
    <property type="project" value="TreeGrafter"/>
</dbReference>
<dbReference type="OrthoDB" id="100605at2"/>
<dbReference type="InterPro" id="IPR045357">
    <property type="entry name" value="Aminopeptidase_N-like_N"/>
</dbReference>
<dbReference type="GO" id="GO:0042277">
    <property type="term" value="F:peptide binding"/>
    <property type="evidence" value="ECO:0007669"/>
    <property type="project" value="TreeGrafter"/>
</dbReference>
<dbReference type="InterPro" id="IPR014782">
    <property type="entry name" value="Peptidase_M1_dom"/>
</dbReference>
<evidence type="ECO:0000256" key="3">
    <source>
        <dbReference type="ARBA" id="ARBA00022438"/>
    </source>
</evidence>
<dbReference type="PANTHER" id="PTHR11533:SF174">
    <property type="entry name" value="PUROMYCIN-SENSITIVE AMINOPEPTIDASE-RELATED"/>
    <property type="match status" value="1"/>
</dbReference>
<feature type="domain" description="Peptidase M1 membrane alanine aminopeptidase" evidence="15">
    <location>
        <begin position="256"/>
        <end position="473"/>
    </location>
</feature>
<sequence>MKTVTALAAVLLAAGSPVIAAPAHKAPAKPAAVARVVLPTAVAPERYDIRVTPDAQKLTFQGQARIAVVVKRATDRIVLNAADLTIQKVSLSGRPAAPRIVLDDAQQTAAFVFAKPLTPGRYVLSIDYAGKIFTQASGLFALDYDGAKGKQRALFTQFENSDARRFAPMWDEPGVKSVFALTVEAPADQMAISNMPVAKTTALPGGRQAVTFADSPKMSSYLLFLGLGDFERIHRQVGKTDVGVVVRRGDTAKGEFALDAAVKILGYYNDYFGTPYPLPKLDLVAGPGQSQFFGAMENWGAIFYFDYYLLLDPKLSTEHDRQQVFVVIAHEMAHQWFGDLVTMAWWDDLWLNEGFASWMENKATDHFHPEWKMWLQTQSGQQAAMRLDARTGTHPIITPIPDVFAAANAFDDITYQKGQAVIRMLESYVGEDVFRAGVRNYIARHAYGNTVTDDLWTELDHVSPKPVTAIAHDFTLQAGVPLIRAEPAPQGLRLTQGRFAADAASQTPHTWRTPVAVGGADGAVAWRGVVSANSPAVVPGAGERPAVVNAGQTAYFRTAYAPELWTPLAPRFAGLTPEDQLGLLYDSRALGEAGVAPMSRFLELTRYADPGLDPIVLQTLADELAAIDGYYQGLPGRDAYRAFARARLAPVFARVGWTPAPGEADNVALLRTSLIAALGEFDDPAVVAEARRRFAAYLKDPQSLTGSVRSTVLGIVAGHADATAWEQLHQLARASTDPTDKSRLYRRLGASHDPALADKALALALSGEPVATDAPAIISAVANVYPEKAFDFALAHRAAIEAMLEPTSRTSFFTGLGGRSHDPAMEQKLAAFAKTAPASSRGEADKAIAAVRVRIDVTTKRLPEVDRWLATHPG</sequence>
<evidence type="ECO:0000259" key="15">
    <source>
        <dbReference type="Pfam" id="PF01433"/>
    </source>
</evidence>
<feature type="site" description="Transition state stabilizer" evidence="12">
    <location>
        <position position="415"/>
    </location>
</feature>
<keyword evidence="14" id="KW-0732">Signal</keyword>
<keyword evidence="8 13" id="KW-0482">Metalloprotease</keyword>
<dbReference type="GO" id="GO:0006508">
    <property type="term" value="P:proteolysis"/>
    <property type="evidence" value="ECO:0007669"/>
    <property type="project" value="UniProtKB-KW"/>
</dbReference>
<dbReference type="InterPro" id="IPR001930">
    <property type="entry name" value="Peptidase_M1"/>
</dbReference>
<evidence type="ECO:0000256" key="13">
    <source>
        <dbReference type="RuleBase" id="RU364040"/>
    </source>
</evidence>
<proteinExistence type="inferred from homology"/>
<dbReference type="InterPro" id="IPR050344">
    <property type="entry name" value="Peptidase_M1_aminopeptidases"/>
</dbReference>
<evidence type="ECO:0000256" key="7">
    <source>
        <dbReference type="ARBA" id="ARBA00022833"/>
    </source>
</evidence>
<dbReference type="FunFam" id="1.10.390.10:FF:000006">
    <property type="entry name" value="Puromycin-sensitive aminopeptidase"/>
    <property type="match status" value="1"/>
</dbReference>
<feature type="domain" description="Aminopeptidase N-like N-terminal" evidence="17">
    <location>
        <begin position="44"/>
        <end position="222"/>
    </location>
</feature>
<protein>
    <recommendedName>
        <fullName evidence="13">Aminopeptidase</fullName>
        <ecNumber evidence="13">3.4.11.-</ecNumber>
    </recommendedName>
</protein>
<feature type="binding site" evidence="10">
    <location>
        <position position="809"/>
    </location>
    <ligand>
        <name>substrate</name>
    </ligand>
</feature>
<keyword evidence="3 13" id="KW-0031">Aminopeptidase</keyword>
<feature type="signal peptide" evidence="14">
    <location>
        <begin position="1"/>
        <end position="20"/>
    </location>
</feature>
<feature type="domain" description="ERAP1-like C-terminal" evidence="16">
    <location>
        <begin position="547"/>
        <end position="842"/>
    </location>
</feature>
<comment type="caution">
    <text evidence="18">The sequence shown here is derived from an EMBL/GenBank/DDBJ whole genome shotgun (WGS) entry which is preliminary data.</text>
</comment>
<dbReference type="AlphaFoldDB" id="A0A328ATI0"/>
<organism evidence="18 19">
    <name type="scientific">Phenylobacterium hankyongense</name>
    <dbReference type="NCBI Taxonomy" id="1813876"/>
    <lineage>
        <taxon>Bacteria</taxon>
        <taxon>Pseudomonadati</taxon>
        <taxon>Pseudomonadota</taxon>
        <taxon>Alphaproteobacteria</taxon>
        <taxon>Caulobacterales</taxon>
        <taxon>Caulobacteraceae</taxon>
        <taxon>Phenylobacterium</taxon>
    </lineage>
</organism>
<dbReference type="Pfam" id="PF01433">
    <property type="entry name" value="Peptidase_M1"/>
    <property type="match status" value="1"/>
</dbReference>
<dbReference type="SUPFAM" id="SSF63737">
    <property type="entry name" value="Leukotriene A4 hydrolase N-terminal domain"/>
    <property type="match status" value="1"/>
</dbReference>
<feature type="binding site" evidence="11">
    <location>
        <position position="353"/>
    </location>
    <ligand>
        <name>Zn(2+)</name>
        <dbReference type="ChEBI" id="CHEBI:29105"/>
        <note>catalytic</note>
    </ligand>
</feature>
<dbReference type="Gene3D" id="1.10.390.10">
    <property type="entry name" value="Neutral Protease Domain 2"/>
    <property type="match status" value="1"/>
</dbReference>
<dbReference type="Pfam" id="PF11838">
    <property type="entry name" value="ERAP1_C"/>
    <property type="match status" value="1"/>
</dbReference>
<dbReference type="Proteomes" id="UP000249842">
    <property type="component" value="Unassembled WGS sequence"/>
</dbReference>
<accession>A0A328ATI0</accession>
<dbReference type="CDD" id="cd09601">
    <property type="entry name" value="M1_APN-Q_like"/>
    <property type="match status" value="1"/>
</dbReference>
<evidence type="ECO:0000256" key="4">
    <source>
        <dbReference type="ARBA" id="ARBA00022670"/>
    </source>
</evidence>
<evidence type="ECO:0000256" key="2">
    <source>
        <dbReference type="ARBA" id="ARBA00010136"/>
    </source>
</evidence>
<name>A0A328ATI0_9CAUL</name>
<dbReference type="RefSeq" id="WP_111455714.1">
    <property type="nucleotide sequence ID" value="NZ_QFYP01000001.1"/>
</dbReference>
<evidence type="ECO:0000313" key="18">
    <source>
        <dbReference type="EMBL" id="RAK58442.1"/>
    </source>
</evidence>
<evidence type="ECO:0000256" key="8">
    <source>
        <dbReference type="ARBA" id="ARBA00023049"/>
    </source>
</evidence>
<dbReference type="PRINTS" id="PR00756">
    <property type="entry name" value="ALADIPTASE"/>
</dbReference>
<feature type="binding site" evidence="11">
    <location>
        <position position="330"/>
    </location>
    <ligand>
        <name>Zn(2+)</name>
        <dbReference type="ChEBI" id="CHEBI:29105"/>
        <note>catalytic</note>
    </ligand>
</feature>
<comment type="catalytic activity">
    <reaction evidence="1">
        <text>Release of an N-terminal amino acid, Xaa-|-Yaa- from a peptide, amide or arylamide. Xaa is preferably Ala, but may be most amino acids including Pro (slow action). When a terminal hydrophobic residue is followed by a prolyl residue, the two may be released as an intact Xaa-Pro dipeptide.</text>
        <dbReference type="EC" id="3.4.11.2"/>
    </reaction>
</comment>
<evidence type="ECO:0000256" key="10">
    <source>
        <dbReference type="PIRSR" id="PIRSR634016-2"/>
    </source>
</evidence>
<dbReference type="InterPro" id="IPR042097">
    <property type="entry name" value="Aminopeptidase_N-like_N_sf"/>
</dbReference>
<reference evidence="19" key="1">
    <citation type="submission" date="2018-05" db="EMBL/GenBank/DDBJ databases">
        <authorList>
            <person name="Li X."/>
        </authorList>
    </citation>
    <scope>NUCLEOTIDE SEQUENCE [LARGE SCALE GENOMIC DNA]</scope>
    <source>
        <strain evidence="19">HKS-05</strain>
    </source>
</reference>
<comment type="similarity">
    <text evidence="2 13">Belongs to the peptidase M1 family.</text>
</comment>
<dbReference type="InterPro" id="IPR027268">
    <property type="entry name" value="Peptidase_M4/M1_CTD_sf"/>
</dbReference>
<keyword evidence="19" id="KW-1185">Reference proteome</keyword>
<dbReference type="SUPFAM" id="SSF55486">
    <property type="entry name" value="Metalloproteases ('zincins'), catalytic domain"/>
    <property type="match status" value="1"/>
</dbReference>
<keyword evidence="7 11" id="KW-0862">Zinc</keyword>
<dbReference type="InterPro" id="IPR034016">
    <property type="entry name" value="M1_APN-typ"/>
</dbReference>
<dbReference type="EC" id="3.4.11.-" evidence="13"/>
<comment type="cofactor">
    <cofactor evidence="11 13">
        <name>Zn(2+)</name>
        <dbReference type="ChEBI" id="CHEBI:29105"/>
    </cofactor>
    <text evidence="11 13">Binds 1 zinc ion per subunit.</text>
</comment>
<dbReference type="Pfam" id="PF17900">
    <property type="entry name" value="Peptidase_M1_N"/>
    <property type="match status" value="1"/>
</dbReference>
<dbReference type="GO" id="GO:0005615">
    <property type="term" value="C:extracellular space"/>
    <property type="evidence" value="ECO:0007669"/>
    <property type="project" value="TreeGrafter"/>
</dbReference>
<evidence type="ECO:0000313" key="19">
    <source>
        <dbReference type="Proteomes" id="UP000249842"/>
    </source>
</evidence>
<evidence type="ECO:0000256" key="14">
    <source>
        <dbReference type="SAM" id="SignalP"/>
    </source>
</evidence>
<evidence type="ECO:0000259" key="17">
    <source>
        <dbReference type="Pfam" id="PF17900"/>
    </source>
</evidence>
<keyword evidence="4 13" id="KW-0645">Protease</keyword>
<evidence type="ECO:0000256" key="5">
    <source>
        <dbReference type="ARBA" id="ARBA00022723"/>
    </source>
</evidence>
<evidence type="ECO:0000256" key="12">
    <source>
        <dbReference type="PIRSR" id="PIRSR634016-4"/>
    </source>
</evidence>
<keyword evidence="5 11" id="KW-0479">Metal-binding</keyword>
<dbReference type="PANTHER" id="PTHR11533">
    <property type="entry name" value="PROTEASE M1 ZINC METALLOPROTEASE"/>
    <property type="match status" value="1"/>
</dbReference>
<dbReference type="EMBL" id="QFYP01000001">
    <property type="protein sequence ID" value="RAK58442.1"/>
    <property type="molecule type" value="Genomic_DNA"/>
</dbReference>
<evidence type="ECO:0000256" key="6">
    <source>
        <dbReference type="ARBA" id="ARBA00022801"/>
    </source>
</evidence>
<feature type="binding site" evidence="11">
    <location>
        <position position="334"/>
    </location>
    <ligand>
        <name>Zn(2+)</name>
        <dbReference type="ChEBI" id="CHEBI:29105"/>
        <note>catalytic</note>
    </ligand>
</feature>
<feature type="binding site" evidence="10">
    <location>
        <begin position="294"/>
        <end position="298"/>
    </location>
    <ligand>
        <name>substrate</name>
    </ligand>
</feature>
<dbReference type="Gene3D" id="1.25.50.20">
    <property type="match status" value="1"/>
</dbReference>
<dbReference type="GO" id="GO:0008270">
    <property type="term" value="F:zinc ion binding"/>
    <property type="evidence" value="ECO:0007669"/>
    <property type="project" value="UniProtKB-UniRule"/>
</dbReference>
<dbReference type="Gene3D" id="2.60.40.1730">
    <property type="entry name" value="tricorn interacting facor f3 domain"/>
    <property type="match status" value="1"/>
</dbReference>
<dbReference type="GO" id="GO:0016285">
    <property type="term" value="F:alanyl aminopeptidase activity"/>
    <property type="evidence" value="ECO:0007669"/>
    <property type="project" value="UniProtKB-EC"/>
</dbReference>
<dbReference type="GO" id="GO:0005737">
    <property type="term" value="C:cytoplasm"/>
    <property type="evidence" value="ECO:0007669"/>
    <property type="project" value="TreeGrafter"/>
</dbReference>